<comment type="caution">
    <text evidence="1">The sequence shown here is derived from an EMBL/GenBank/DDBJ whole genome shotgun (WGS) entry which is preliminary data.</text>
</comment>
<evidence type="ECO:0000313" key="1">
    <source>
        <dbReference type="EMBL" id="GBG64716.1"/>
    </source>
</evidence>
<proteinExistence type="predicted"/>
<name>A0A388K3X3_CHABU</name>
<dbReference type="Proteomes" id="UP000265515">
    <property type="component" value="Unassembled WGS sequence"/>
</dbReference>
<dbReference type="AlphaFoldDB" id="A0A388K3X3"/>
<protein>
    <submittedName>
        <fullName evidence="1">Uncharacterized protein</fullName>
    </submittedName>
</protein>
<organism evidence="1 2">
    <name type="scientific">Chara braunii</name>
    <name type="common">Braun's stonewort</name>
    <dbReference type="NCBI Taxonomy" id="69332"/>
    <lineage>
        <taxon>Eukaryota</taxon>
        <taxon>Viridiplantae</taxon>
        <taxon>Streptophyta</taxon>
        <taxon>Charophyceae</taxon>
        <taxon>Charales</taxon>
        <taxon>Characeae</taxon>
        <taxon>Chara</taxon>
    </lineage>
</organism>
<sequence>MTDNRQSSDGWPEALALAEGRVCRDRLDDGRLATVKSKSTAGQLQRLWPLSSRTRQWPARRRQVELNDGTVGRRRVDVDSGQQGAIESKTRAASAKAAGHCRVRLDNGASSSRSRQWPVRRRRVELDGYQAPKPPATIESDTTMTPGRRRFRLAIVETDPAMNPGRRAGLDIVETDPTMARGYCRAGLDIVRANRRVGLDNGLWSSSSRTRQWPGVIVESDSTLASRHRRVELDNALWSSSSRTRQRPGVIVESDSTVAGGFGACRSSCSTLRRLTGHCRLRLDDALLAGRRVRLDGGGLAIVESDSTMTTGHCQVRFDNDRRPLSSSTRQCPRRVRLDGGLCMGGDATWQHVVDSRRFTILPGLRCCLRCGCSELCSDAARTSDVRARSPLRYARASDVRVNAPPASDALRTSATLLCSRRTCRNGKWWAHNTIYTFCGRPARECGLRGVGFGTRCLGGISVAGPTFRIPGKSGPSIRRLRARIGCGENRCRGENRCPAGDDSNPGKVWVVDPSAEGHDRVTGELVPRWESMPRGATIRLPVPSAAVKTGSAEGSKGLSLASLPQKKGRCNVTFASTSKTVALLRHGSCIAAPIRAFFDPARSEHDPTVVFKPMTVVVIVSNTTEVAAPDPAVVFKL</sequence>
<reference evidence="1 2" key="1">
    <citation type="journal article" date="2018" name="Cell">
        <title>The Chara Genome: Secondary Complexity and Implications for Plant Terrestrialization.</title>
        <authorList>
            <person name="Nishiyama T."/>
            <person name="Sakayama H."/>
            <person name="Vries J.D."/>
            <person name="Buschmann H."/>
            <person name="Saint-Marcoux D."/>
            <person name="Ullrich K.K."/>
            <person name="Haas F.B."/>
            <person name="Vanderstraeten L."/>
            <person name="Becker D."/>
            <person name="Lang D."/>
            <person name="Vosolsobe S."/>
            <person name="Rombauts S."/>
            <person name="Wilhelmsson P.K.I."/>
            <person name="Janitza P."/>
            <person name="Kern R."/>
            <person name="Heyl A."/>
            <person name="Rumpler F."/>
            <person name="Villalobos L.I.A.C."/>
            <person name="Clay J.M."/>
            <person name="Skokan R."/>
            <person name="Toyoda A."/>
            <person name="Suzuki Y."/>
            <person name="Kagoshima H."/>
            <person name="Schijlen E."/>
            <person name="Tajeshwar N."/>
            <person name="Catarino B."/>
            <person name="Hetherington A.J."/>
            <person name="Saltykova A."/>
            <person name="Bonnot C."/>
            <person name="Breuninger H."/>
            <person name="Symeonidi A."/>
            <person name="Radhakrishnan G.V."/>
            <person name="Van Nieuwerburgh F."/>
            <person name="Deforce D."/>
            <person name="Chang C."/>
            <person name="Karol K.G."/>
            <person name="Hedrich R."/>
            <person name="Ulvskov P."/>
            <person name="Glockner G."/>
            <person name="Delwiche C.F."/>
            <person name="Petrasek J."/>
            <person name="Van de Peer Y."/>
            <person name="Friml J."/>
            <person name="Beilby M."/>
            <person name="Dolan L."/>
            <person name="Kohara Y."/>
            <person name="Sugano S."/>
            <person name="Fujiyama A."/>
            <person name="Delaux P.-M."/>
            <person name="Quint M."/>
            <person name="TheiBen G."/>
            <person name="Hagemann M."/>
            <person name="Harholt J."/>
            <person name="Dunand C."/>
            <person name="Zachgo S."/>
            <person name="Langdale J."/>
            <person name="Maumus F."/>
            <person name="Straeten D.V.D."/>
            <person name="Gould S.B."/>
            <person name="Rensing S.A."/>
        </authorList>
    </citation>
    <scope>NUCLEOTIDE SEQUENCE [LARGE SCALE GENOMIC DNA]</scope>
    <source>
        <strain evidence="1 2">S276</strain>
    </source>
</reference>
<gene>
    <name evidence="1" type="ORF">CBR_g46259</name>
</gene>
<dbReference type="Gramene" id="GBG64716">
    <property type="protein sequence ID" value="GBG64716"/>
    <property type="gene ID" value="CBR_g46259"/>
</dbReference>
<accession>A0A388K3X3</accession>
<keyword evidence="2" id="KW-1185">Reference proteome</keyword>
<evidence type="ECO:0000313" key="2">
    <source>
        <dbReference type="Proteomes" id="UP000265515"/>
    </source>
</evidence>
<dbReference type="EMBL" id="BFEA01000053">
    <property type="protein sequence ID" value="GBG64716.1"/>
    <property type="molecule type" value="Genomic_DNA"/>
</dbReference>